<dbReference type="PANTHER" id="PTHR46696">
    <property type="entry name" value="P450, PUTATIVE (EUROFUNG)-RELATED"/>
    <property type="match status" value="1"/>
</dbReference>
<keyword evidence="2" id="KW-0560">Oxidoreductase</keyword>
<dbReference type="RefSeq" id="WP_189500960.1">
    <property type="nucleotide sequence ID" value="NZ_BLLN01000005.1"/>
</dbReference>
<keyword evidence="2" id="KW-0349">Heme</keyword>
<dbReference type="InterPro" id="IPR017972">
    <property type="entry name" value="Cyt_P450_CS"/>
</dbReference>
<protein>
    <submittedName>
        <fullName evidence="3">Cytochrome P450</fullName>
    </submittedName>
</protein>
<comment type="similarity">
    <text evidence="1 2">Belongs to the cytochrome P450 family.</text>
</comment>
<gene>
    <name evidence="3" type="ORF">Sdia_40030</name>
</gene>
<evidence type="ECO:0000313" key="3">
    <source>
        <dbReference type="EMBL" id="GFH73235.1"/>
    </source>
</evidence>
<keyword evidence="4" id="KW-1185">Reference proteome</keyword>
<keyword evidence="2" id="KW-0479">Metal-binding</keyword>
<keyword evidence="2" id="KW-0408">Iron</keyword>
<dbReference type="InterPro" id="IPR001128">
    <property type="entry name" value="Cyt_P450"/>
</dbReference>
<name>A0ABQ1CSX8_STRDI</name>
<dbReference type="InterPro" id="IPR036396">
    <property type="entry name" value="Cyt_P450_sf"/>
</dbReference>
<evidence type="ECO:0000256" key="2">
    <source>
        <dbReference type="RuleBase" id="RU000461"/>
    </source>
</evidence>
<accession>A0ABQ1CSX8</accession>
<evidence type="ECO:0000256" key="1">
    <source>
        <dbReference type="ARBA" id="ARBA00010617"/>
    </source>
</evidence>
<dbReference type="Proteomes" id="UP000472710">
    <property type="component" value="Unassembled WGS sequence"/>
</dbReference>
<sequence>MRITVPRANVPLQDVDLYDPLTFSHGDPHANWCTLRHEEPVFWQQLPDGRGFWSVTKYDDVCRVLGEHESFTSSRGAILKMLGTPDPAGGRQMAVSDPPRHTHVRRPLYQLMTPSALRPQIPRIHEAVRKLLAPMASGDTWDMGAAMTALPMIVSGILMGLPEEDYPDLVRSGLMTVAPDDPEYQVEGGVEATLHQAHHDLFAYFADQVRRRRRKPPPNLADSDLIGRLMTLRVDGSKLSEGEIVSNCYSLLLGANVNTGHAVSAAILHLLDDPAQYEKWASDESLLKPGIREALRWSSPVIHFLRYAVEDVEIRGRKIRKDDGVVAWIPSANRDEDVFTDPFRFDVGRRPNREIAFGHGPHRCIGAVAAQITLELTLREIFARVERFDQAGEIAHLVSNFTAGIKHFPLKVTARR</sequence>
<reference evidence="3 4" key="1">
    <citation type="submission" date="2020-02" db="EMBL/GenBank/DDBJ databases">
        <title>Whole genome shotgun sequence of Streptomyces diastaticus subsp. diastaticus NBRC 13412.</title>
        <authorList>
            <person name="Ichikawa N."/>
            <person name="Komaki H."/>
            <person name="Tamura T."/>
        </authorList>
    </citation>
    <scope>NUCLEOTIDE SEQUENCE [LARGE SCALE GENOMIC DNA]</scope>
    <source>
        <strain evidence="3 4">NBRC 13412</strain>
    </source>
</reference>
<dbReference type="PANTHER" id="PTHR46696:SF4">
    <property type="entry name" value="BIOTIN BIOSYNTHESIS CYTOCHROME P450"/>
    <property type="match status" value="1"/>
</dbReference>
<keyword evidence="2" id="KW-0503">Monooxygenase</keyword>
<dbReference type="Gene3D" id="1.10.630.10">
    <property type="entry name" value="Cytochrome P450"/>
    <property type="match status" value="1"/>
</dbReference>
<dbReference type="Pfam" id="PF00067">
    <property type="entry name" value="p450"/>
    <property type="match status" value="1"/>
</dbReference>
<evidence type="ECO:0000313" key="4">
    <source>
        <dbReference type="Proteomes" id="UP000472710"/>
    </source>
</evidence>
<organism evidence="3 4">
    <name type="scientific">Streptomyces diastaticus subsp. diastaticus</name>
    <dbReference type="NCBI Taxonomy" id="68040"/>
    <lineage>
        <taxon>Bacteria</taxon>
        <taxon>Bacillati</taxon>
        <taxon>Actinomycetota</taxon>
        <taxon>Actinomycetes</taxon>
        <taxon>Kitasatosporales</taxon>
        <taxon>Streptomycetaceae</taxon>
        <taxon>Streptomyces</taxon>
        <taxon>Streptomyces diastaticus group</taxon>
    </lineage>
</organism>
<dbReference type="SUPFAM" id="SSF48264">
    <property type="entry name" value="Cytochrome P450"/>
    <property type="match status" value="1"/>
</dbReference>
<comment type="caution">
    <text evidence="3">The sequence shown here is derived from an EMBL/GenBank/DDBJ whole genome shotgun (WGS) entry which is preliminary data.</text>
</comment>
<dbReference type="GeneID" id="95073582"/>
<proteinExistence type="inferred from homology"/>
<dbReference type="EMBL" id="BLLN01000005">
    <property type="protein sequence ID" value="GFH73235.1"/>
    <property type="molecule type" value="Genomic_DNA"/>
</dbReference>
<dbReference type="PROSITE" id="PS00086">
    <property type="entry name" value="CYTOCHROME_P450"/>
    <property type="match status" value="1"/>
</dbReference>